<name>A0A194RAA0_PAPMA</name>
<reference evidence="1 2" key="1">
    <citation type="journal article" date="2015" name="Nat. Commun.">
        <title>Outbred genome sequencing and CRISPR/Cas9 gene editing in butterflies.</title>
        <authorList>
            <person name="Li X."/>
            <person name="Fan D."/>
            <person name="Zhang W."/>
            <person name="Liu G."/>
            <person name="Zhang L."/>
            <person name="Zhao L."/>
            <person name="Fang X."/>
            <person name="Chen L."/>
            <person name="Dong Y."/>
            <person name="Chen Y."/>
            <person name="Ding Y."/>
            <person name="Zhao R."/>
            <person name="Feng M."/>
            <person name="Zhu Y."/>
            <person name="Feng Y."/>
            <person name="Jiang X."/>
            <person name="Zhu D."/>
            <person name="Xiang H."/>
            <person name="Feng X."/>
            <person name="Li S."/>
            <person name="Wang J."/>
            <person name="Zhang G."/>
            <person name="Kronforst M.R."/>
            <person name="Wang W."/>
        </authorList>
    </citation>
    <scope>NUCLEOTIDE SEQUENCE [LARGE SCALE GENOMIC DNA]</scope>
    <source>
        <strain evidence="1">Ya'a_city_454_Pm</strain>
        <tissue evidence="1">Whole body</tissue>
    </source>
</reference>
<gene>
    <name evidence="1" type="ORF">RR48_06950</name>
</gene>
<proteinExistence type="predicted"/>
<accession>A0A194RAA0</accession>
<organism evidence="1 2">
    <name type="scientific">Papilio machaon</name>
    <name type="common">Old World swallowtail butterfly</name>
    <dbReference type="NCBI Taxonomy" id="76193"/>
    <lineage>
        <taxon>Eukaryota</taxon>
        <taxon>Metazoa</taxon>
        <taxon>Ecdysozoa</taxon>
        <taxon>Arthropoda</taxon>
        <taxon>Hexapoda</taxon>
        <taxon>Insecta</taxon>
        <taxon>Pterygota</taxon>
        <taxon>Neoptera</taxon>
        <taxon>Endopterygota</taxon>
        <taxon>Lepidoptera</taxon>
        <taxon>Glossata</taxon>
        <taxon>Ditrysia</taxon>
        <taxon>Papilionoidea</taxon>
        <taxon>Papilionidae</taxon>
        <taxon>Papilioninae</taxon>
        <taxon>Papilio</taxon>
    </lineage>
</organism>
<protein>
    <submittedName>
        <fullName evidence="1">Uncharacterized protein</fullName>
    </submittedName>
</protein>
<dbReference type="EMBL" id="KQ460500">
    <property type="protein sequence ID" value="KPJ14200.1"/>
    <property type="molecule type" value="Genomic_DNA"/>
</dbReference>
<dbReference type="InParanoid" id="A0A194RAA0"/>
<evidence type="ECO:0000313" key="1">
    <source>
        <dbReference type="EMBL" id="KPJ14200.1"/>
    </source>
</evidence>
<evidence type="ECO:0000313" key="2">
    <source>
        <dbReference type="Proteomes" id="UP000053240"/>
    </source>
</evidence>
<sequence>MDNDVCLKKPYNLPSAKEIDPRHSYADEKFERLQEYYSYMNSRIKEPHNPKPYNLPSAKEIDPRHSYADEKFERLQEYYSYMNSRIKEPHNPIERREILETAQKRLFTFIDTHIKDLKRLLFETDMALMSMVLLKLNKKMDTSEAKIKSTQAKIPFGLYASPGVMFLMLFSSALGGNGDVSSFQLLARLSFPTVETKPYNLPSAKEIDPRHSYADEKFERLQEYYSYMNSRIKEPHNPIERREILETAQKRLFTFIDTHIKDLKRLLFETDMALMSMVLLKLNKKMDTSEAKIKSTQAKIPFGLYASPEFKCLGTSYYIASAHNQEDAQMILSSERKPHCYTFRGAFAFSGFYHRHSETTYVGPHAEQFQAKDPSQGLYCHSDDNWSDAQCIYKINPREEFPESVEYEPKVSYWCGPYRYFLPATTDVRCIFSIFSMNFILRFGYDGVSYKSSDLSFMYQNGQVFYTDEPWAGMSCWNWACKWRHNQNQRSNEFFVN</sequence>
<keyword evidence="2" id="KW-1185">Reference proteome</keyword>
<dbReference type="Proteomes" id="UP000053240">
    <property type="component" value="Unassembled WGS sequence"/>
</dbReference>
<dbReference type="AlphaFoldDB" id="A0A194RAA0"/>